<dbReference type="RefSeq" id="WP_304378948.1">
    <property type="nucleotide sequence ID" value="NZ_JAUOZU010000025.1"/>
</dbReference>
<name>A0ABT8YTK5_9HYPH</name>
<keyword evidence="2" id="KW-1185">Reference proteome</keyword>
<accession>A0ABT8YTK5</accession>
<sequence length="219" mass="23865">MATLSLQDLANQLDYYQVKMWIQYYQEDSGKTGAGDDLAADLADPVWRAEITIDPKLTHAQAAAAQARIEMLDGVIGRFYMYDPRLQYPIADPGGTIIKAHTGTCRIAEIAADNKRVRFKGLPGGYQLTAGDRWHADIGTDPVHRAYHRITSDAQANGAGETLGWVSVRPHVSPGLAVNDIVEFARPSPLWRLIANGYEAGTGQGQLTPGGSLKMVQVF</sequence>
<reference evidence="1" key="2">
    <citation type="submission" date="2023-07" db="EMBL/GenBank/DDBJ databases">
        <authorList>
            <person name="Shen H."/>
        </authorList>
    </citation>
    <scope>NUCLEOTIDE SEQUENCE</scope>
    <source>
        <strain evidence="1">TNR-22</strain>
    </source>
</reference>
<organism evidence="1 2">
    <name type="scientific">Rhizobium alvei</name>
    <dbReference type="NCBI Taxonomy" id="1132659"/>
    <lineage>
        <taxon>Bacteria</taxon>
        <taxon>Pseudomonadati</taxon>
        <taxon>Pseudomonadota</taxon>
        <taxon>Alphaproteobacteria</taxon>
        <taxon>Hyphomicrobiales</taxon>
        <taxon>Rhizobiaceae</taxon>
        <taxon>Rhizobium/Agrobacterium group</taxon>
        <taxon>Rhizobium</taxon>
    </lineage>
</organism>
<reference evidence="1" key="1">
    <citation type="journal article" date="2015" name="Int. J. Syst. Evol. Microbiol.">
        <title>Rhizobium alvei sp. nov., isolated from a freshwater river.</title>
        <authorList>
            <person name="Sheu S.Y."/>
            <person name="Huang H.W."/>
            <person name="Young C.C."/>
            <person name="Chen W.M."/>
        </authorList>
    </citation>
    <scope>NUCLEOTIDE SEQUENCE</scope>
    <source>
        <strain evidence="1">TNR-22</strain>
    </source>
</reference>
<evidence type="ECO:0000313" key="2">
    <source>
        <dbReference type="Proteomes" id="UP001174932"/>
    </source>
</evidence>
<gene>
    <name evidence="1" type="ORF">Q4481_23940</name>
</gene>
<dbReference type="Proteomes" id="UP001174932">
    <property type="component" value="Unassembled WGS sequence"/>
</dbReference>
<protein>
    <submittedName>
        <fullName evidence="1">Uncharacterized protein</fullName>
    </submittedName>
</protein>
<dbReference type="EMBL" id="JAUOZU010000025">
    <property type="protein sequence ID" value="MDO6967019.1"/>
    <property type="molecule type" value="Genomic_DNA"/>
</dbReference>
<proteinExistence type="predicted"/>
<comment type="caution">
    <text evidence="1">The sequence shown here is derived from an EMBL/GenBank/DDBJ whole genome shotgun (WGS) entry which is preliminary data.</text>
</comment>
<evidence type="ECO:0000313" key="1">
    <source>
        <dbReference type="EMBL" id="MDO6967019.1"/>
    </source>
</evidence>